<gene>
    <name evidence="1" type="ORF">GCM10022289_10910</name>
</gene>
<accession>A0ABP8B7N9</accession>
<protein>
    <submittedName>
        <fullName evidence="1">TonB-dependent receptor</fullName>
    </submittedName>
</protein>
<evidence type="ECO:0000313" key="1">
    <source>
        <dbReference type="EMBL" id="GAA4199881.1"/>
    </source>
</evidence>
<keyword evidence="2" id="KW-1185">Reference proteome</keyword>
<dbReference type="EMBL" id="BAABBY010000002">
    <property type="protein sequence ID" value="GAA4199881.1"/>
    <property type="molecule type" value="Genomic_DNA"/>
</dbReference>
<sequence length="823" mass="93589">MGQSPVLDLKTVLVDPGAIELNEVTISSAPPVKIKGDTVEFNADAFKLKPNAVVEDLLRNLPGVIIWGDGKITVNGKNVSKILVDGKPFFGGNFKIATQNLPNQIIDKVQVTPDKPTDNNPIVSTVSVNLTLKEKNKKGLFGKASAGLGTGHKYDGNLSLNYFTPKMELTALGAGNNVNKVADNITTLLEDAVFKPSRSTEYLPDFNALGQNKFLSGGFNLSRSFSNKRKLNINFFRNNIDKIIEQNYIGISSLANERRIDSSITRKSGTDIGYRFLASYEQNRPNSNFGISAKISKDIGSLEERTKNIINDGSSQLSIVNNFKNNGFDTDENIALSINFDKSADYSKKQIKNRSYLFKYTLSYDKYHSSNERVSEYSGQLGNVNREYLTDHSKVNNGLEYRYRNIGRFIKLQGIQLDLINRFDLNKFSRDNRVSDVTGEGKISNRFLTNKDNYWMVDEKPSLLMKKKFSKLFESRYSKDLLISVDLQARFVNQKNTAMINTLNFNRSFSAFLPNVEAIYQYNNVGRFNRMLKAAYAPQMKVPSLEQLVALPDSSDLYNLRKGNIHLRPEYRHEFILSVIQSSYSKKANYIFSLDLKAGIVEKSIIDSIDYRNTISGTTYSMANAGASNYASIMLTLDKTYMFKDKQVMPTIYMGLNRSNLPRYINGSLYQTNTFSTILKAGLSYTYKNLLLVSANHALSFFRNTQFQSEYYTNISLSNITTLNFTLNQFKHCTFNINVKNTDSKLSNDRKLNYVLLNSSILYRFLKSEQLEMKFSALDILKQNRNVLIDQFENRVTRSEINSLQRYFMVSLSYYPRLFNQQL</sequence>
<dbReference type="SUPFAM" id="SSF56935">
    <property type="entry name" value="Porins"/>
    <property type="match status" value="1"/>
</dbReference>
<name>A0ABP8B7N9_9SPHI</name>
<evidence type="ECO:0000313" key="2">
    <source>
        <dbReference type="Proteomes" id="UP001501772"/>
    </source>
</evidence>
<proteinExistence type="predicted"/>
<reference evidence="2" key="1">
    <citation type="journal article" date="2019" name="Int. J. Syst. Evol. Microbiol.">
        <title>The Global Catalogue of Microorganisms (GCM) 10K type strain sequencing project: providing services to taxonomists for standard genome sequencing and annotation.</title>
        <authorList>
            <consortium name="The Broad Institute Genomics Platform"/>
            <consortium name="The Broad Institute Genome Sequencing Center for Infectious Disease"/>
            <person name="Wu L."/>
            <person name="Ma J."/>
        </authorList>
    </citation>
    <scope>NUCLEOTIDE SEQUENCE [LARGE SCALE GENOMIC DNA]</scope>
    <source>
        <strain evidence="2">JCM 17626</strain>
    </source>
</reference>
<keyword evidence="1" id="KW-0675">Receptor</keyword>
<dbReference type="Proteomes" id="UP001501772">
    <property type="component" value="Unassembled WGS sequence"/>
</dbReference>
<organism evidence="1 2">
    <name type="scientific">Pedobacter jeongneungensis</name>
    <dbReference type="NCBI Taxonomy" id="947309"/>
    <lineage>
        <taxon>Bacteria</taxon>
        <taxon>Pseudomonadati</taxon>
        <taxon>Bacteroidota</taxon>
        <taxon>Sphingobacteriia</taxon>
        <taxon>Sphingobacteriales</taxon>
        <taxon>Sphingobacteriaceae</taxon>
        <taxon>Pedobacter</taxon>
    </lineage>
</organism>
<comment type="caution">
    <text evidence="1">The sequence shown here is derived from an EMBL/GenBank/DDBJ whole genome shotgun (WGS) entry which is preliminary data.</text>
</comment>